<dbReference type="GO" id="GO:0006308">
    <property type="term" value="P:DNA catabolic process"/>
    <property type="evidence" value="ECO:0007669"/>
    <property type="project" value="InterPro"/>
</dbReference>
<dbReference type="GO" id="GO:0048257">
    <property type="term" value="F:3'-flap endonuclease activity"/>
    <property type="evidence" value="ECO:0007669"/>
    <property type="project" value="TreeGrafter"/>
</dbReference>
<evidence type="ECO:0000256" key="1">
    <source>
        <dbReference type="ARBA" id="ARBA00022801"/>
    </source>
</evidence>
<dbReference type="GO" id="GO:0000727">
    <property type="term" value="P:double-strand break repair via break-induced replication"/>
    <property type="evidence" value="ECO:0007669"/>
    <property type="project" value="TreeGrafter"/>
</dbReference>
<dbReference type="PANTHER" id="PTHR13451:SF0">
    <property type="entry name" value="CROSSOVER JUNCTION ENDONUCLEASE MUS81"/>
    <property type="match status" value="1"/>
</dbReference>
<name>A0A6C0KP87_9ZZZZ</name>
<dbReference type="GO" id="GO:0000712">
    <property type="term" value="P:resolution of meiotic recombination intermediates"/>
    <property type="evidence" value="ECO:0007669"/>
    <property type="project" value="TreeGrafter"/>
</dbReference>
<dbReference type="SUPFAM" id="SSF52980">
    <property type="entry name" value="Restriction endonuclease-like"/>
    <property type="match status" value="1"/>
</dbReference>
<dbReference type="SMART" id="SM00891">
    <property type="entry name" value="ERCC4"/>
    <property type="match status" value="1"/>
</dbReference>
<reference evidence="3" key="1">
    <citation type="journal article" date="2020" name="Nature">
        <title>Giant virus diversity and host interactions through global metagenomics.</title>
        <authorList>
            <person name="Schulz F."/>
            <person name="Roux S."/>
            <person name="Paez-Espino D."/>
            <person name="Jungbluth S."/>
            <person name="Walsh D.A."/>
            <person name="Denef V.J."/>
            <person name="McMahon K.D."/>
            <person name="Konstantinidis K.T."/>
            <person name="Eloe-Fadrosh E.A."/>
            <person name="Kyrpides N.C."/>
            <person name="Woyke T."/>
        </authorList>
    </citation>
    <scope>NUCLEOTIDE SEQUENCE</scope>
    <source>
        <strain evidence="3">GVMAG-S-3300013006-138</strain>
    </source>
</reference>
<dbReference type="GO" id="GO:0003677">
    <property type="term" value="F:DNA binding"/>
    <property type="evidence" value="ECO:0007669"/>
    <property type="project" value="InterPro"/>
</dbReference>
<dbReference type="AlphaFoldDB" id="A0A6C0KP87"/>
<evidence type="ECO:0000259" key="2">
    <source>
        <dbReference type="SMART" id="SM00891"/>
    </source>
</evidence>
<keyword evidence="1" id="KW-0378">Hydrolase</keyword>
<dbReference type="InterPro" id="IPR011335">
    <property type="entry name" value="Restrct_endonuc-II-like"/>
</dbReference>
<dbReference type="GO" id="GO:0008821">
    <property type="term" value="F:crossover junction DNA endonuclease activity"/>
    <property type="evidence" value="ECO:0007669"/>
    <property type="project" value="InterPro"/>
</dbReference>
<sequence>MNALDDREIGLRPLLPQEDFPFTHLPVGDIWIAVDQETKEIREHGLIIERKSVADLEASILDGRYREQRSRLLSYSSEKKAHPIYIIEGDLNRTATRGWKGMDEDSLTASTSAAASTHTKQFRLQKPALMKHLTRLALRYHITLFQTASLKETAELCQLLAEQWKADPTTFAQPKTMTYIETRGKSRQENSDDPKVFATSVIQCCRGISATGSQAILAAFGSTLKGVWEATQDQLAAVQIGKQKLGQVKAERLYSLLHN</sequence>
<dbReference type="Pfam" id="PF02732">
    <property type="entry name" value="ERCC4"/>
    <property type="match status" value="1"/>
</dbReference>
<protein>
    <recommendedName>
        <fullName evidence="2">ERCC4 domain-containing protein</fullName>
    </recommendedName>
</protein>
<dbReference type="PANTHER" id="PTHR13451">
    <property type="entry name" value="CLASS II CROSSOVER JUNCTION ENDONUCLEASE MUS81"/>
    <property type="match status" value="1"/>
</dbReference>
<dbReference type="Gene3D" id="1.10.150.20">
    <property type="entry name" value="5' to 3' exonuclease, C-terminal subdomain"/>
    <property type="match status" value="1"/>
</dbReference>
<dbReference type="InterPro" id="IPR033309">
    <property type="entry name" value="Mus81"/>
</dbReference>
<dbReference type="GO" id="GO:0048476">
    <property type="term" value="C:Holliday junction resolvase complex"/>
    <property type="evidence" value="ECO:0007669"/>
    <property type="project" value="TreeGrafter"/>
</dbReference>
<dbReference type="EMBL" id="MN740925">
    <property type="protein sequence ID" value="QHU18174.1"/>
    <property type="molecule type" value="Genomic_DNA"/>
</dbReference>
<evidence type="ECO:0000313" key="3">
    <source>
        <dbReference type="EMBL" id="QHU18174.1"/>
    </source>
</evidence>
<dbReference type="InterPro" id="IPR006166">
    <property type="entry name" value="ERCC4_domain"/>
</dbReference>
<proteinExistence type="predicted"/>
<dbReference type="Gene3D" id="3.40.50.10130">
    <property type="match status" value="1"/>
</dbReference>
<organism evidence="3">
    <name type="scientific">viral metagenome</name>
    <dbReference type="NCBI Taxonomy" id="1070528"/>
    <lineage>
        <taxon>unclassified sequences</taxon>
        <taxon>metagenomes</taxon>
        <taxon>organismal metagenomes</taxon>
    </lineage>
</organism>
<feature type="domain" description="ERCC4" evidence="2">
    <location>
        <begin position="1"/>
        <end position="91"/>
    </location>
</feature>
<dbReference type="GO" id="GO:0005634">
    <property type="term" value="C:nucleus"/>
    <property type="evidence" value="ECO:0007669"/>
    <property type="project" value="TreeGrafter"/>
</dbReference>
<accession>A0A6C0KP87</accession>
<dbReference type="GO" id="GO:0031573">
    <property type="term" value="P:mitotic intra-S DNA damage checkpoint signaling"/>
    <property type="evidence" value="ECO:0007669"/>
    <property type="project" value="TreeGrafter"/>
</dbReference>